<accession>A0A0F9QRE7</accession>
<name>A0A0F9QRE7_9ZZZZ</name>
<organism evidence="1">
    <name type="scientific">marine sediment metagenome</name>
    <dbReference type="NCBI Taxonomy" id="412755"/>
    <lineage>
        <taxon>unclassified sequences</taxon>
        <taxon>metagenomes</taxon>
        <taxon>ecological metagenomes</taxon>
    </lineage>
</organism>
<comment type="caution">
    <text evidence="1">The sequence shown here is derived from an EMBL/GenBank/DDBJ whole genome shotgun (WGS) entry which is preliminary data.</text>
</comment>
<proteinExistence type="predicted"/>
<dbReference type="AlphaFoldDB" id="A0A0F9QRE7"/>
<gene>
    <name evidence="1" type="ORF">LCGC14_0742500</name>
</gene>
<protein>
    <submittedName>
        <fullName evidence="1">Uncharacterized protein</fullName>
    </submittedName>
</protein>
<sequence length="126" mass="14264">MTNLNLGISITDLLATPPVKSATDLLNFLRSRPNEFFTKKMLITEHGFSSNIGKNLTNLVTNNPNMADRLWSMTSIDLTNPKNKKQQTFFSHIAPPKLDKATLNALLERCMMTDYKPKKLKKLPKS</sequence>
<reference evidence="1" key="1">
    <citation type="journal article" date="2015" name="Nature">
        <title>Complex archaea that bridge the gap between prokaryotes and eukaryotes.</title>
        <authorList>
            <person name="Spang A."/>
            <person name="Saw J.H."/>
            <person name="Jorgensen S.L."/>
            <person name="Zaremba-Niedzwiedzka K."/>
            <person name="Martijn J."/>
            <person name="Lind A.E."/>
            <person name="van Eijk R."/>
            <person name="Schleper C."/>
            <person name="Guy L."/>
            <person name="Ettema T.J."/>
        </authorList>
    </citation>
    <scope>NUCLEOTIDE SEQUENCE</scope>
</reference>
<evidence type="ECO:0000313" key="1">
    <source>
        <dbReference type="EMBL" id="KKN39557.1"/>
    </source>
</evidence>
<dbReference type="EMBL" id="LAZR01001757">
    <property type="protein sequence ID" value="KKN39557.1"/>
    <property type="molecule type" value="Genomic_DNA"/>
</dbReference>